<dbReference type="PROSITE" id="PS50048">
    <property type="entry name" value="ZN2_CY6_FUNGAL_2"/>
    <property type="match status" value="1"/>
</dbReference>
<dbReference type="GeneID" id="40751608"/>
<proteinExistence type="predicted"/>
<dbReference type="InterPro" id="IPR036864">
    <property type="entry name" value="Zn2-C6_fun-type_DNA-bd_sf"/>
</dbReference>
<dbReference type="AlphaFoldDB" id="A0A074XLV8"/>
<dbReference type="GO" id="GO:0000981">
    <property type="term" value="F:DNA-binding transcription factor activity, RNA polymerase II-specific"/>
    <property type="evidence" value="ECO:0007669"/>
    <property type="project" value="InterPro"/>
</dbReference>
<feature type="region of interest" description="Disordered" evidence="2">
    <location>
        <begin position="246"/>
        <end position="270"/>
    </location>
</feature>
<feature type="compositionally biased region" description="Polar residues" evidence="2">
    <location>
        <begin position="212"/>
        <end position="221"/>
    </location>
</feature>
<organism evidence="4 5">
    <name type="scientific">Aureobasidium pullulans EXF-150</name>
    <dbReference type="NCBI Taxonomy" id="1043002"/>
    <lineage>
        <taxon>Eukaryota</taxon>
        <taxon>Fungi</taxon>
        <taxon>Dikarya</taxon>
        <taxon>Ascomycota</taxon>
        <taxon>Pezizomycotina</taxon>
        <taxon>Dothideomycetes</taxon>
        <taxon>Dothideomycetidae</taxon>
        <taxon>Dothideales</taxon>
        <taxon>Saccotheciaceae</taxon>
        <taxon>Aureobasidium</taxon>
    </lineage>
</organism>
<dbReference type="Pfam" id="PF00172">
    <property type="entry name" value="Zn_clus"/>
    <property type="match status" value="1"/>
</dbReference>
<feature type="region of interest" description="Disordered" evidence="2">
    <location>
        <begin position="212"/>
        <end position="234"/>
    </location>
</feature>
<dbReference type="Gene3D" id="4.10.240.10">
    <property type="entry name" value="Zn(2)-C6 fungal-type DNA-binding domain"/>
    <property type="match status" value="1"/>
</dbReference>
<dbReference type="SUPFAM" id="SSF57701">
    <property type="entry name" value="Zn2/Cys6 DNA-binding domain"/>
    <property type="match status" value="1"/>
</dbReference>
<accession>A0A074XLV8</accession>
<dbReference type="OrthoDB" id="10261408at2759"/>
<keyword evidence="1" id="KW-0539">Nucleus</keyword>
<feature type="domain" description="Zn(2)-C6 fungal-type" evidence="3">
    <location>
        <begin position="19"/>
        <end position="49"/>
    </location>
</feature>
<evidence type="ECO:0000256" key="1">
    <source>
        <dbReference type="ARBA" id="ARBA00023242"/>
    </source>
</evidence>
<keyword evidence="5" id="KW-1185">Reference proteome</keyword>
<dbReference type="InterPro" id="IPR001138">
    <property type="entry name" value="Zn2Cys6_DnaBD"/>
</dbReference>
<dbReference type="STRING" id="1043002.A0A074XLV8"/>
<dbReference type="SMART" id="SM00066">
    <property type="entry name" value="GAL4"/>
    <property type="match status" value="1"/>
</dbReference>
<sequence length="270" mass="30780">MSTDASSSTRPKRQLVKAACQSCQKRKVKCSGERPMCMLCQQRGQTCIYDSEAGISRVEAVRRRNKELAERNSDFDLVFNALQTTPEPEAFEHLRRLRECPNVETYARTLRKSRPTSRKRPPDSMHDFMDDSTLSNLSPMSTHSQDQHDGDSNMFAETLPMTDYTSPPQQPPLMIDPRLGQQTLYSFPDNNGSTLQSLAEIWPFQNSSHIQQETYQSSTQDWAKPDGQGGSSQQNHYLYNVQMSQTDWTDGNLDPTNGQTMSRRHSRFDG</sequence>
<feature type="compositionally biased region" description="Basic residues" evidence="2">
    <location>
        <begin position="109"/>
        <end position="119"/>
    </location>
</feature>
<dbReference type="PANTHER" id="PTHR47256:SF1">
    <property type="entry name" value="ZN(II)2CYS6 TRANSCRIPTION FACTOR (EUROFUNG)"/>
    <property type="match status" value="1"/>
</dbReference>
<evidence type="ECO:0000313" key="5">
    <source>
        <dbReference type="Proteomes" id="UP000030706"/>
    </source>
</evidence>
<dbReference type="HOGENOM" id="CLU_1069511_0_0_1"/>
<dbReference type="CDD" id="cd00067">
    <property type="entry name" value="GAL4"/>
    <property type="match status" value="1"/>
</dbReference>
<feature type="compositionally biased region" description="Polar residues" evidence="2">
    <location>
        <begin position="132"/>
        <end position="144"/>
    </location>
</feature>
<feature type="region of interest" description="Disordered" evidence="2">
    <location>
        <begin position="109"/>
        <end position="152"/>
    </location>
</feature>
<dbReference type="PANTHER" id="PTHR47256">
    <property type="entry name" value="ZN(II)2CYS6 TRANSCRIPTION FACTOR (EUROFUNG)-RELATED"/>
    <property type="match status" value="1"/>
</dbReference>
<evidence type="ECO:0000313" key="4">
    <source>
        <dbReference type="EMBL" id="KEQ84669.1"/>
    </source>
</evidence>
<protein>
    <recommendedName>
        <fullName evidence="3">Zn(2)-C6 fungal-type domain-containing protein</fullName>
    </recommendedName>
</protein>
<gene>
    <name evidence="4" type="ORF">M438DRAFT_397298</name>
</gene>
<dbReference type="Proteomes" id="UP000030706">
    <property type="component" value="Unassembled WGS sequence"/>
</dbReference>
<dbReference type="EMBL" id="KL584982">
    <property type="protein sequence ID" value="KEQ84669.1"/>
    <property type="molecule type" value="Genomic_DNA"/>
</dbReference>
<reference evidence="4 5" key="1">
    <citation type="journal article" date="2014" name="BMC Genomics">
        <title>Genome sequencing of four Aureobasidium pullulans varieties: biotechnological potential, stress tolerance, and description of new species.</title>
        <authorList>
            <person name="Gostin Ar C."/>
            <person name="Ohm R.A."/>
            <person name="Kogej T."/>
            <person name="Sonjak S."/>
            <person name="Turk M."/>
            <person name="Zajc J."/>
            <person name="Zalar P."/>
            <person name="Grube M."/>
            <person name="Sun H."/>
            <person name="Han J."/>
            <person name="Sharma A."/>
            <person name="Chiniquy J."/>
            <person name="Ngan C.Y."/>
            <person name="Lipzen A."/>
            <person name="Barry K."/>
            <person name="Grigoriev I.V."/>
            <person name="Gunde-Cimerman N."/>
        </authorList>
    </citation>
    <scope>NUCLEOTIDE SEQUENCE [LARGE SCALE GENOMIC DNA]</scope>
    <source>
        <strain evidence="4 5">EXF-150</strain>
    </source>
</reference>
<feature type="compositionally biased region" description="Polar residues" evidence="2">
    <location>
        <begin position="246"/>
        <end position="261"/>
    </location>
</feature>
<dbReference type="InterPro" id="IPR053187">
    <property type="entry name" value="Notoamide_regulator"/>
</dbReference>
<feature type="compositionally biased region" description="Basic and acidic residues" evidence="2">
    <location>
        <begin position="120"/>
        <end position="129"/>
    </location>
</feature>
<evidence type="ECO:0000256" key="2">
    <source>
        <dbReference type="SAM" id="MobiDB-lite"/>
    </source>
</evidence>
<name>A0A074XLV8_AURPU</name>
<evidence type="ECO:0000259" key="3">
    <source>
        <dbReference type="PROSITE" id="PS50048"/>
    </source>
</evidence>
<dbReference type="RefSeq" id="XP_029760856.1">
    <property type="nucleotide sequence ID" value="XM_029909302.1"/>
</dbReference>
<dbReference type="GO" id="GO:0008270">
    <property type="term" value="F:zinc ion binding"/>
    <property type="evidence" value="ECO:0007669"/>
    <property type="project" value="InterPro"/>
</dbReference>